<dbReference type="Proteomes" id="UP000663882">
    <property type="component" value="Unassembled WGS sequence"/>
</dbReference>
<name>A0A819FVJ4_9BILA</name>
<dbReference type="Proteomes" id="UP000663874">
    <property type="component" value="Unassembled WGS sequence"/>
</dbReference>
<reference evidence="3" key="1">
    <citation type="submission" date="2021-02" db="EMBL/GenBank/DDBJ databases">
        <authorList>
            <person name="Nowell W R."/>
        </authorList>
    </citation>
    <scope>NUCLEOTIDE SEQUENCE</scope>
</reference>
<evidence type="ECO:0000313" key="4">
    <source>
        <dbReference type="Proteomes" id="UP000663874"/>
    </source>
</evidence>
<dbReference type="EMBL" id="CAJNOO010000014">
    <property type="protein sequence ID" value="CAF0741528.1"/>
    <property type="molecule type" value="Genomic_DNA"/>
</dbReference>
<gene>
    <name evidence="3" type="ORF">FNK824_LOCUS19075</name>
    <name evidence="2" type="ORF">OTI717_LOCUS2821</name>
    <name evidence="1" type="ORF">RFH988_LOCUS766</name>
</gene>
<dbReference type="AlphaFoldDB" id="A0A819FVJ4"/>
<organism evidence="3 4">
    <name type="scientific">Rotaria sordida</name>
    <dbReference type="NCBI Taxonomy" id="392033"/>
    <lineage>
        <taxon>Eukaryota</taxon>
        <taxon>Metazoa</taxon>
        <taxon>Spiralia</taxon>
        <taxon>Gnathifera</taxon>
        <taxon>Rotifera</taxon>
        <taxon>Eurotatoria</taxon>
        <taxon>Bdelloidea</taxon>
        <taxon>Philodinida</taxon>
        <taxon>Philodinidae</taxon>
        <taxon>Rotaria</taxon>
    </lineage>
</organism>
<evidence type="ECO:0000313" key="3">
    <source>
        <dbReference type="EMBL" id="CAF3872197.1"/>
    </source>
</evidence>
<accession>A0A819FVJ4</accession>
<comment type="caution">
    <text evidence="3">The sequence shown here is derived from an EMBL/GenBank/DDBJ whole genome shotgun (WGS) entry which is preliminary data.</text>
</comment>
<evidence type="ECO:0000313" key="2">
    <source>
        <dbReference type="EMBL" id="CAF3521315.1"/>
    </source>
</evidence>
<evidence type="ECO:0000313" key="1">
    <source>
        <dbReference type="EMBL" id="CAF0741528.1"/>
    </source>
</evidence>
<sequence>MFQCSTAIIKLSQYFYKSMALFPIHRYRPFDDPFDRFFGDQLDFFDPWYNFDTLPSALSIRPNTFR</sequence>
<dbReference type="EMBL" id="CAJOBE010003298">
    <property type="protein sequence ID" value="CAF3872197.1"/>
    <property type="molecule type" value="Genomic_DNA"/>
</dbReference>
<dbReference type="EMBL" id="CAJOAX010000143">
    <property type="protein sequence ID" value="CAF3521315.1"/>
    <property type="molecule type" value="Genomic_DNA"/>
</dbReference>
<proteinExistence type="predicted"/>
<protein>
    <submittedName>
        <fullName evidence="3">Uncharacterized protein</fullName>
    </submittedName>
</protein>
<dbReference type="Proteomes" id="UP000663823">
    <property type="component" value="Unassembled WGS sequence"/>
</dbReference>